<reference evidence="2 3" key="1">
    <citation type="submission" date="2021-06" db="EMBL/GenBank/DDBJ databases">
        <title>Genome sequence of Babesia caballi.</title>
        <authorList>
            <person name="Yamagishi J."/>
            <person name="Kidaka T."/>
            <person name="Ochi A."/>
        </authorList>
    </citation>
    <scope>NUCLEOTIDE SEQUENCE [LARGE SCALE GENOMIC DNA]</scope>
    <source>
        <strain evidence="2">USDA-D6B2</strain>
    </source>
</reference>
<evidence type="ECO:0000256" key="1">
    <source>
        <dbReference type="SAM" id="Phobius"/>
    </source>
</evidence>
<name>A0AAV4M2K7_BABCB</name>
<dbReference type="Proteomes" id="UP001497744">
    <property type="component" value="Unassembled WGS sequence"/>
</dbReference>
<feature type="transmembrane region" description="Helical" evidence="1">
    <location>
        <begin position="15"/>
        <end position="38"/>
    </location>
</feature>
<geneLocation type="apicoplast" evidence="2"/>
<protein>
    <submittedName>
        <fullName evidence="2">Uncharacterized protein</fullName>
    </submittedName>
</protein>
<feature type="transmembrane region" description="Helical" evidence="1">
    <location>
        <begin position="97"/>
        <end position="115"/>
    </location>
</feature>
<feature type="transmembrane region" description="Helical" evidence="1">
    <location>
        <begin position="70"/>
        <end position="91"/>
    </location>
</feature>
<keyword evidence="2" id="KW-0933">Apicoplast</keyword>
<accession>A0AAV4M2K7</accession>
<organism evidence="2 3">
    <name type="scientific">Babesia caballi</name>
    <dbReference type="NCBI Taxonomy" id="5871"/>
    <lineage>
        <taxon>Eukaryota</taxon>
        <taxon>Sar</taxon>
        <taxon>Alveolata</taxon>
        <taxon>Apicomplexa</taxon>
        <taxon>Aconoidasida</taxon>
        <taxon>Piroplasmida</taxon>
        <taxon>Babesiidae</taxon>
        <taxon>Babesia</taxon>
    </lineage>
</organism>
<evidence type="ECO:0000313" key="2">
    <source>
        <dbReference type="EMBL" id="GIX66458.1"/>
    </source>
</evidence>
<keyword evidence="1" id="KW-0812">Transmembrane</keyword>
<gene>
    <name evidence="2" type="ORF">BcabD6B2_58950</name>
</gene>
<keyword evidence="3" id="KW-1185">Reference proteome</keyword>
<keyword evidence="1" id="KW-1133">Transmembrane helix</keyword>
<sequence>MMKENYRLRYLLELIIYLIYLQLRAVFSFIVFIVMFICKNIKIKGEKRPDNYIQVLNFLNSNKKIIIEHILLCFIAPYTIPWYLIHIYSLIHGYFKTFNELCFSFLVLFAKIITVF</sequence>
<evidence type="ECO:0000313" key="3">
    <source>
        <dbReference type="Proteomes" id="UP001497744"/>
    </source>
</evidence>
<dbReference type="AlphaFoldDB" id="A0AAV4M2K7"/>
<comment type="caution">
    <text evidence="2">The sequence shown here is derived from an EMBL/GenBank/DDBJ whole genome shotgun (WGS) entry which is preliminary data.</text>
</comment>
<keyword evidence="1" id="KW-0472">Membrane</keyword>
<keyword evidence="2" id="KW-0934">Plastid</keyword>
<dbReference type="EMBL" id="BPLF01000008">
    <property type="protein sequence ID" value="GIX66458.1"/>
    <property type="molecule type" value="Genomic_DNA"/>
</dbReference>
<proteinExistence type="predicted"/>